<keyword evidence="8 10" id="KW-0233">DNA recombination</keyword>
<dbReference type="NCBIfam" id="NF001399">
    <property type="entry name" value="PRK00283.1"/>
    <property type="match status" value="1"/>
</dbReference>
<comment type="subunit">
    <text evidence="10">Forms a cyclic heterotetrameric complex composed of two molecules of XerC and two molecules of XerD.</text>
</comment>
<evidence type="ECO:0000256" key="7">
    <source>
        <dbReference type="ARBA" id="ARBA00023125"/>
    </source>
</evidence>
<evidence type="ECO:0000256" key="1">
    <source>
        <dbReference type="ARBA" id="ARBA00004496"/>
    </source>
</evidence>
<dbReference type="SUPFAM" id="SSF56349">
    <property type="entry name" value="DNA breaking-rejoining enzymes"/>
    <property type="match status" value="1"/>
</dbReference>
<evidence type="ECO:0000256" key="2">
    <source>
        <dbReference type="ARBA" id="ARBA00006657"/>
    </source>
</evidence>
<comment type="function">
    <text evidence="10">Site-specific tyrosine recombinase, which acts by catalyzing the cutting and rejoining of the recombining DNA molecules. The XerC-XerD complex is essential to convert dimers of the bacterial chromosome into monomers to permit their segregation at cell division. It also contributes to the segregational stability of plasmids.</text>
</comment>
<dbReference type="Gene3D" id="1.10.150.130">
    <property type="match status" value="1"/>
</dbReference>
<dbReference type="GO" id="GO:0051301">
    <property type="term" value="P:cell division"/>
    <property type="evidence" value="ECO:0007669"/>
    <property type="project" value="UniProtKB-UniRule"/>
</dbReference>
<accession>A0A6N6MYR6</accession>
<evidence type="ECO:0000313" key="14">
    <source>
        <dbReference type="EMBL" id="KAB1440376.1"/>
    </source>
</evidence>
<feature type="active site" evidence="10">
    <location>
        <position position="157"/>
    </location>
</feature>
<evidence type="ECO:0000256" key="11">
    <source>
        <dbReference type="NCBIfam" id="TIGR02224"/>
    </source>
</evidence>
<dbReference type="PANTHER" id="PTHR30349:SF81">
    <property type="entry name" value="TYROSINE RECOMBINASE XERC"/>
    <property type="match status" value="1"/>
</dbReference>
<organism evidence="14 15">
    <name type="scientific">Pseudodesulfovibrio senegalensis</name>
    <dbReference type="NCBI Taxonomy" id="1721087"/>
    <lineage>
        <taxon>Bacteria</taxon>
        <taxon>Pseudomonadati</taxon>
        <taxon>Thermodesulfobacteriota</taxon>
        <taxon>Desulfovibrionia</taxon>
        <taxon>Desulfovibrionales</taxon>
        <taxon>Desulfovibrionaceae</taxon>
    </lineage>
</organism>
<feature type="domain" description="Tyr recombinase" evidence="12">
    <location>
        <begin position="117"/>
        <end position="297"/>
    </location>
</feature>
<dbReference type="GO" id="GO:0006313">
    <property type="term" value="P:DNA transposition"/>
    <property type="evidence" value="ECO:0007669"/>
    <property type="project" value="UniProtKB-UniRule"/>
</dbReference>
<dbReference type="InterPro" id="IPR023009">
    <property type="entry name" value="Tyrosine_recombinase_XerC/XerD"/>
</dbReference>
<dbReference type="NCBIfam" id="TIGR02224">
    <property type="entry name" value="recomb_XerC"/>
    <property type="match status" value="1"/>
</dbReference>
<evidence type="ECO:0000256" key="8">
    <source>
        <dbReference type="ARBA" id="ARBA00023172"/>
    </source>
</evidence>
<dbReference type="InterPro" id="IPR011010">
    <property type="entry name" value="DNA_brk_join_enz"/>
</dbReference>
<evidence type="ECO:0000256" key="10">
    <source>
        <dbReference type="HAMAP-Rule" id="MF_01808"/>
    </source>
</evidence>
<dbReference type="Proteomes" id="UP000438699">
    <property type="component" value="Unassembled WGS sequence"/>
</dbReference>
<dbReference type="OrthoDB" id="9801717at2"/>
<keyword evidence="9 10" id="KW-0131">Cell cycle</keyword>
<comment type="subcellular location">
    <subcellularLocation>
        <location evidence="1 10">Cytoplasm</location>
    </subcellularLocation>
</comment>
<evidence type="ECO:0000256" key="6">
    <source>
        <dbReference type="ARBA" id="ARBA00022908"/>
    </source>
</evidence>
<feature type="domain" description="Core-binding (CB)" evidence="13">
    <location>
        <begin position="8"/>
        <end position="96"/>
    </location>
</feature>
<evidence type="ECO:0000256" key="4">
    <source>
        <dbReference type="ARBA" id="ARBA00022618"/>
    </source>
</evidence>
<dbReference type="PROSITE" id="PS51898">
    <property type="entry name" value="TYR_RECOMBINASE"/>
    <property type="match status" value="1"/>
</dbReference>
<evidence type="ECO:0000256" key="5">
    <source>
        <dbReference type="ARBA" id="ARBA00022829"/>
    </source>
</evidence>
<feature type="active site" description="O-(3'-phospho-DNA)-tyrosine intermediate" evidence="10">
    <location>
        <position position="284"/>
    </location>
</feature>
<evidence type="ECO:0000259" key="13">
    <source>
        <dbReference type="PROSITE" id="PS51900"/>
    </source>
</evidence>
<dbReference type="InterPro" id="IPR010998">
    <property type="entry name" value="Integrase_recombinase_N"/>
</dbReference>
<dbReference type="InterPro" id="IPR044068">
    <property type="entry name" value="CB"/>
</dbReference>
<keyword evidence="15" id="KW-1185">Reference proteome</keyword>
<evidence type="ECO:0000256" key="3">
    <source>
        <dbReference type="ARBA" id="ARBA00022490"/>
    </source>
</evidence>
<feature type="active site" evidence="10">
    <location>
        <position position="252"/>
    </location>
</feature>
<evidence type="ECO:0000256" key="9">
    <source>
        <dbReference type="ARBA" id="ARBA00023306"/>
    </source>
</evidence>
<dbReference type="EMBL" id="WAIE01000007">
    <property type="protein sequence ID" value="KAB1440376.1"/>
    <property type="molecule type" value="Genomic_DNA"/>
</dbReference>
<keyword evidence="3 10" id="KW-0963">Cytoplasm</keyword>
<dbReference type="Gene3D" id="1.10.443.10">
    <property type="entry name" value="Intergrase catalytic core"/>
    <property type="match status" value="1"/>
</dbReference>
<dbReference type="AlphaFoldDB" id="A0A6N6MYR6"/>
<dbReference type="GO" id="GO:0005737">
    <property type="term" value="C:cytoplasm"/>
    <property type="evidence" value="ECO:0007669"/>
    <property type="project" value="UniProtKB-SubCell"/>
</dbReference>
<keyword evidence="7 10" id="KW-0238">DNA-binding</keyword>
<dbReference type="PANTHER" id="PTHR30349">
    <property type="entry name" value="PHAGE INTEGRASE-RELATED"/>
    <property type="match status" value="1"/>
</dbReference>
<dbReference type="Pfam" id="PF02899">
    <property type="entry name" value="Phage_int_SAM_1"/>
    <property type="match status" value="1"/>
</dbReference>
<dbReference type="PROSITE" id="PS51900">
    <property type="entry name" value="CB"/>
    <property type="match status" value="1"/>
</dbReference>
<comment type="similarity">
    <text evidence="2 10">Belongs to the 'phage' integrase family. XerC subfamily.</text>
</comment>
<dbReference type="GO" id="GO:0007059">
    <property type="term" value="P:chromosome segregation"/>
    <property type="evidence" value="ECO:0007669"/>
    <property type="project" value="UniProtKB-UniRule"/>
</dbReference>
<keyword evidence="4 10" id="KW-0132">Cell division</keyword>
<dbReference type="HAMAP" id="MF_01808">
    <property type="entry name" value="Recomb_XerC_XerD"/>
    <property type="match status" value="1"/>
</dbReference>
<comment type="caution">
    <text evidence="14">The sequence shown here is derived from an EMBL/GenBank/DDBJ whole genome shotgun (WGS) entry which is preliminary data.</text>
</comment>
<dbReference type="InterPro" id="IPR013762">
    <property type="entry name" value="Integrase-like_cat_sf"/>
</dbReference>
<evidence type="ECO:0000259" key="12">
    <source>
        <dbReference type="PROSITE" id="PS51898"/>
    </source>
</evidence>
<dbReference type="CDD" id="cd00798">
    <property type="entry name" value="INT_XerDC_C"/>
    <property type="match status" value="1"/>
</dbReference>
<feature type="active site" evidence="10">
    <location>
        <position position="275"/>
    </location>
</feature>
<feature type="active site" evidence="10">
    <location>
        <position position="249"/>
    </location>
</feature>
<dbReference type="InterPro" id="IPR011931">
    <property type="entry name" value="Recomb_XerC"/>
</dbReference>
<keyword evidence="5 10" id="KW-0159">Chromosome partition</keyword>
<reference evidence="14 15" key="1">
    <citation type="journal article" date="2017" name="Int. J. Syst. Evol. Microbiol.">
        <title>Desulfovibrio senegalensis sp. nov., a mesophilic sulfate reducer isolated from marine sediment.</title>
        <authorList>
            <person name="Thioye A."/>
            <person name="Gam Z.B.A."/>
            <person name="Mbengue M."/>
            <person name="Cayol J.L."/>
            <person name="Joseph-Bartoli M."/>
            <person name="Toure-Kane C."/>
            <person name="Labat M."/>
        </authorList>
    </citation>
    <scope>NUCLEOTIDE SEQUENCE [LARGE SCALE GENOMIC DNA]</scope>
    <source>
        <strain evidence="14 15">DSM 101509</strain>
    </source>
</reference>
<dbReference type="GO" id="GO:0003677">
    <property type="term" value="F:DNA binding"/>
    <property type="evidence" value="ECO:0007669"/>
    <property type="project" value="UniProtKB-UniRule"/>
</dbReference>
<name>A0A6N6MYR6_9BACT</name>
<sequence length="311" mass="35118">MSSTVGTERIPELVQAFLAYLDVEKGYSAATVRSYGTDLDQFDTFLRTRRRSLERPDRVSKDLIRAFLANLHRRGVAKSTMARKLSSLRSFFRFLLKNDLLQTDPTTGVRNPKQEKHHPKALNVDQALSLMEAAVTPDPEGLRDLALAELLYGSGLRISEAVSVNVYDIDSGMVRVLGKGNKERIVPVSSKCEARVRAWLGQRHAFEPAPQEQALFIGVRGKRLNRREANRALARLASAAGLPRDVHPHMLRHSFATHMLEAGADLRSVQELLGHERLTTTQRYTHLDLQKIMEIYDKAHPRAEDADHKNR</sequence>
<protein>
    <recommendedName>
        <fullName evidence="10 11">Tyrosine recombinase XerC</fullName>
    </recommendedName>
</protein>
<proteinExistence type="inferred from homology"/>
<gene>
    <name evidence="10 14" type="primary">xerC</name>
    <name evidence="14" type="ORF">F8A88_14110</name>
</gene>
<dbReference type="InterPro" id="IPR002104">
    <property type="entry name" value="Integrase_catalytic"/>
</dbReference>
<keyword evidence="6 10" id="KW-0229">DNA integration</keyword>
<dbReference type="InterPro" id="IPR004107">
    <property type="entry name" value="Integrase_SAM-like_N"/>
</dbReference>
<dbReference type="GO" id="GO:0009037">
    <property type="term" value="F:tyrosine-based site-specific recombinase activity"/>
    <property type="evidence" value="ECO:0007669"/>
    <property type="project" value="UniProtKB-UniRule"/>
</dbReference>
<dbReference type="Pfam" id="PF00589">
    <property type="entry name" value="Phage_integrase"/>
    <property type="match status" value="1"/>
</dbReference>
<dbReference type="RefSeq" id="WP_151151817.1">
    <property type="nucleotide sequence ID" value="NZ_WAIE01000007.1"/>
</dbReference>
<evidence type="ECO:0000313" key="15">
    <source>
        <dbReference type="Proteomes" id="UP000438699"/>
    </source>
</evidence>
<feature type="active site" evidence="10">
    <location>
        <position position="179"/>
    </location>
</feature>
<dbReference type="InterPro" id="IPR050090">
    <property type="entry name" value="Tyrosine_recombinase_XerCD"/>
</dbReference>